<dbReference type="EMBL" id="QWDE01000001">
    <property type="protein sequence ID" value="RFZ84750.1"/>
    <property type="molecule type" value="Genomic_DNA"/>
</dbReference>
<dbReference type="InterPro" id="IPR012347">
    <property type="entry name" value="Ferritin-like"/>
</dbReference>
<dbReference type="Proteomes" id="UP000260823">
    <property type="component" value="Unassembled WGS sequence"/>
</dbReference>
<keyword evidence="1" id="KW-0732">Signal</keyword>
<dbReference type="PANTHER" id="PTHR38593:SF1">
    <property type="entry name" value="BLR2558 PROTEIN"/>
    <property type="match status" value="1"/>
</dbReference>
<evidence type="ECO:0000313" key="3">
    <source>
        <dbReference type="EMBL" id="RFZ84750.1"/>
    </source>
</evidence>
<organism evidence="3 4">
    <name type="scientific">Mucilaginibacter terrenus</name>
    <dbReference type="NCBI Taxonomy" id="2482727"/>
    <lineage>
        <taxon>Bacteria</taxon>
        <taxon>Pseudomonadati</taxon>
        <taxon>Bacteroidota</taxon>
        <taxon>Sphingobacteriia</taxon>
        <taxon>Sphingobacteriales</taxon>
        <taxon>Sphingobacteriaceae</taxon>
        <taxon>Mucilaginibacter</taxon>
    </lineage>
</organism>
<reference evidence="3 4" key="1">
    <citation type="submission" date="2018-08" db="EMBL/GenBank/DDBJ databases">
        <title>Mucilaginibacter terrae sp. nov., isolated from manganese diggings.</title>
        <authorList>
            <person name="Huang Y."/>
            <person name="Zhou Z."/>
        </authorList>
    </citation>
    <scope>NUCLEOTIDE SEQUENCE [LARGE SCALE GENOMIC DNA]</scope>
    <source>
        <strain evidence="3 4">ZH6</strain>
    </source>
</reference>
<feature type="signal peptide" evidence="1">
    <location>
        <begin position="1"/>
        <end position="22"/>
    </location>
</feature>
<name>A0A3E2NV72_9SPHI</name>
<evidence type="ECO:0000313" key="4">
    <source>
        <dbReference type="Proteomes" id="UP000260823"/>
    </source>
</evidence>
<feature type="domain" description="DUF4142" evidence="2">
    <location>
        <begin position="34"/>
        <end position="166"/>
    </location>
</feature>
<dbReference type="AlphaFoldDB" id="A0A3E2NV72"/>
<sequence>MKKLATAFLTLAAMFAAQFTNAQTNSAQPDTATVNFITQASTGSYKEIATGRLAQKKAQSGQVKAFGSRMVADHSLANNLLMRIVKAKGYQVPAPPSADAVKDPMLDNASGAAFDKAYAAMMVVDHQKTIALFQHAANTLPDAKVKAFAKAQLPVLKKHLTMIQQINNKVNGAK</sequence>
<evidence type="ECO:0000256" key="1">
    <source>
        <dbReference type="SAM" id="SignalP"/>
    </source>
</evidence>
<protein>
    <submittedName>
        <fullName evidence="3">DUF4142 domain-containing protein</fullName>
    </submittedName>
</protein>
<feature type="chain" id="PRO_5017569106" evidence="1">
    <location>
        <begin position="23"/>
        <end position="174"/>
    </location>
</feature>
<gene>
    <name evidence="3" type="ORF">DYU05_03855</name>
</gene>
<dbReference type="RefSeq" id="WP_117381652.1">
    <property type="nucleotide sequence ID" value="NZ_QWDE01000001.1"/>
</dbReference>
<evidence type="ECO:0000259" key="2">
    <source>
        <dbReference type="Pfam" id="PF13628"/>
    </source>
</evidence>
<dbReference type="Gene3D" id="1.20.1260.10">
    <property type="match status" value="1"/>
</dbReference>
<comment type="caution">
    <text evidence="3">The sequence shown here is derived from an EMBL/GenBank/DDBJ whole genome shotgun (WGS) entry which is preliminary data.</text>
</comment>
<dbReference type="Pfam" id="PF13628">
    <property type="entry name" value="DUF4142"/>
    <property type="match status" value="1"/>
</dbReference>
<dbReference type="OrthoDB" id="753572at2"/>
<accession>A0A3E2NV72</accession>
<dbReference type="InterPro" id="IPR025419">
    <property type="entry name" value="DUF4142"/>
</dbReference>
<proteinExistence type="predicted"/>
<keyword evidence="4" id="KW-1185">Reference proteome</keyword>
<dbReference type="PANTHER" id="PTHR38593">
    <property type="entry name" value="BLR2558 PROTEIN"/>
    <property type="match status" value="1"/>
</dbReference>